<evidence type="ECO:0000259" key="2">
    <source>
        <dbReference type="Pfam" id="PF13649"/>
    </source>
</evidence>
<dbReference type="Pfam" id="PF13649">
    <property type="entry name" value="Methyltransf_25"/>
    <property type="match status" value="1"/>
</dbReference>
<sequence>MVTRPVPADWLGQRRRADHHAREKATPLIETLLMRLHELLPASAEQPGAASDGAAAQESASASDSGPAAAAAAVHVIDVGAGTGSNQAWLAPRLAVAQRWTLLDHDADLLEVAAEDPSAAGPGETTRVLGTIEDLPSLTHGAEIQLVTCSALLDLLRPSEAEVLADAIAGPEAGAHVTALLSLTVTGQVEIAPGHPSDAVITEAFDAHQRRDGLLGPDAAQTVAQLLRDRGAEVTLSATDWALDSTEAALIQRYLGDRAAVAVEHDPSLAGLAQEWVSAREAQLSAGELRVHVGHLDLLSLPGT</sequence>
<comment type="caution">
    <text evidence="3">The sequence shown here is derived from an EMBL/GenBank/DDBJ whole genome shotgun (WGS) entry which is preliminary data.</text>
</comment>
<dbReference type="Gene3D" id="3.40.50.150">
    <property type="entry name" value="Vaccinia Virus protein VP39"/>
    <property type="match status" value="1"/>
</dbReference>
<feature type="region of interest" description="Disordered" evidence="1">
    <location>
        <begin position="1"/>
        <end position="23"/>
    </location>
</feature>
<organism evidence="3 4">
    <name type="scientific">Nesterenkonia aurantiaca</name>
    <dbReference type="NCBI Taxonomy" id="1436010"/>
    <lineage>
        <taxon>Bacteria</taxon>
        <taxon>Bacillati</taxon>
        <taxon>Actinomycetota</taxon>
        <taxon>Actinomycetes</taxon>
        <taxon>Micrococcales</taxon>
        <taxon>Micrococcaceae</taxon>
        <taxon>Nesterenkonia</taxon>
    </lineage>
</organism>
<feature type="domain" description="Methyltransferase" evidence="2">
    <location>
        <begin position="76"/>
        <end position="165"/>
    </location>
</feature>
<dbReference type="InterPro" id="IPR029063">
    <property type="entry name" value="SAM-dependent_MTases_sf"/>
</dbReference>
<name>A0A4R7FW65_9MICC</name>
<dbReference type="EMBL" id="SOAN01000011">
    <property type="protein sequence ID" value="TDS83023.1"/>
    <property type="molecule type" value="Genomic_DNA"/>
</dbReference>
<reference evidence="3 4" key="1">
    <citation type="submission" date="2019-03" db="EMBL/GenBank/DDBJ databases">
        <title>Genomic Encyclopedia of Type Strains, Phase III (KMG-III): the genomes of soil and plant-associated and newly described type strains.</title>
        <authorList>
            <person name="Whitman W."/>
        </authorList>
    </citation>
    <scope>NUCLEOTIDE SEQUENCE [LARGE SCALE GENOMIC DNA]</scope>
    <source>
        <strain evidence="3 4">DSM 27373</strain>
    </source>
</reference>
<evidence type="ECO:0000313" key="3">
    <source>
        <dbReference type="EMBL" id="TDS83023.1"/>
    </source>
</evidence>
<dbReference type="GO" id="GO:0032259">
    <property type="term" value="P:methylation"/>
    <property type="evidence" value="ECO:0007669"/>
    <property type="project" value="UniProtKB-KW"/>
</dbReference>
<dbReference type="Proteomes" id="UP000294506">
    <property type="component" value="Unassembled WGS sequence"/>
</dbReference>
<evidence type="ECO:0000256" key="1">
    <source>
        <dbReference type="SAM" id="MobiDB-lite"/>
    </source>
</evidence>
<accession>A0A4R7FW65</accession>
<protein>
    <submittedName>
        <fullName evidence="3">Methyltransferase family protein</fullName>
    </submittedName>
</protein>
<gene>
    <name evidence="3" type="ORF">EV640_11128</name>
</gene>
<dbReference type="SUPFAM" id="SSF53335">
    <property type="entry name" value="S-adenosyl-L-methionine-dependent methyltransferases"/>
    <property type="match status" value="1"/>
</dbReference>
<keyword evidence="3" id="KW-0808">Transferase</keyword>
<dbReference type="InterPro" id="IPR041698">
    <property type="entry name" value="Methyltransf_25"/>
</dbReference>
<evidence type="ECO:0000313" key="4">
    <source>
        <dbReference type="Proteomes" id="UP000294506"/>
    </source>
</evidence>
<keyword evidence="4" id="KW-1185">Reference proteome</keyword>
<dbReference type="GO" id="GO:0008168">
    <property type="term" value="F:methyltransferase activity"/>
    <property type="evidence" value="ECO:0007669"/>
    <property type="project" value="UniProtKB-KW"/>
</dbReference>
<dbReference type="AlphaFoldDB" id="A0A4R7FW65"/>
<proteinExistence type="predicted"/>
<keyword evidence="3" id="KW-0489">Methyltransferase</keyword>